<reference evidence="11 12" key="1">
    <citation type="journal article" date="2014" name="Nat. Commun.">
        <title>Klebsormidium flaccidum genome reveals primary factors for plant terrestrial adaptation.</title>
        <authorList>
            <person name="Hori K."/>
            <person name="Maruyama F."/>
            <person name="Fujisawa T."/>
            <person name="Togashi T."/>
            <person name="Yamamoto N."/>
            <person name="Seo M."/>
            <person name="Sato S."/>
            <person name="Yamada T."/>
            <person name="Mori H."/>
            <person name="Tajima N."/>
            <person name="Moriyama T."/>
            <person name="Ikeuchi M."/>
            <person name="Watanabe M."/>
            <person name="Wada H."/>
            <person name="Kobayashi K."/>
            <person name="Saito M."/>
            <person name="Masuda T."/>
            <person name="Sasaki-Sekimoto Y."/>
            <person name="Mashiguchi K."/>
            <person name="Awai K."/>
            <person name="Shimojima M."/>
            <person name="Masuda S."/>
            <person name="Iwai M."/>
            <person name="Nobusawa T."/>
            <person name="Narise T."/>
            <person name="Kondo S."/>
            <person name="Saito H."/>
            <person name="Sato R."/>
            <person name="Murakawa M."/>
            <person name="Ihara Y."/>
            <person name="Oshima-Yamada Y."/>
            <person name="Ohtaka K."/>
            <person name="Satoh M."/>
            <person name="Sonobe K."/>
            <person name="Ishii M."/>
            <person name="Ohtani R."/>
            <person name="Kanamori-Sato M."/>
            <person name="Honoki R."/>
            <person name="Miyazaki D."/>
            <person name="Mochizuki H."/>
            <person name="Umetsu J."/>
            <person name="Higashi K."/>
            <person name="Shibata D."/>
            <person name="Kamiya Y."/>
            <person name="Sato N."/>
            <person name="Nakamura Y."/>
            <person name="Tabata S."/>
            <person name="Ida S."/>
            <person name="Kurokawa K."/>
            <person name="Ohta H."/>
        </authorList>
    </citation>
    <scope>NUCLEOTIDE SEQUENCE [LARGE SCALE GENOMIC DNA]</scope>
    <source>
        <strain evidence="11 12">NIES-2285</strain>
    </source>
</reference>
<keyword evidence="4" id="KW-0732">Signal</keyword>
<feature type="domain" description="Transmembrane protein 131-like N-terminal" evidence="8">
    <location>
        <begin position="243"/>
        <end position="325"/>
    </location>
</feature>
<evidence type="ECO:0000256" key="5">
    <source>
        <dbReference type="ARBA" id="ARBA00022989"/>
    </source>
</evidence>
<comment type="subcellular location">
    <subcellularLocation>
        <location evidence="1">Membrane</location>
        <topology evidence="1">Single-pass type I membrane protein</topology>
    </subcellularLocation>
</comment>
<dbReference type="InterPro" id="IPR013783">
    <property type="entry name" value="Ig-like_fold"/>
</dbReference>
<accession>A0A1Y1HTF1</accession>
<feature type="region of interest" description="Disordered" evidence="7">
    <location>
        <begin position="121"/>
        <end position="172"/>
    </location>
</feature>
<evidence type="ECO:0000256" key="3">
    <source>
        <dbReference type="ARBA" id="ARBA00022692"/>
    </source>
</evidence>
<dbReference type="PANTHER" id="PTHR22050:SF0">
    <property type="entry name" value="TRANSMEMBRANE PROTEIN 131 HOMOLOG"/>
    <property type="match status" value="1"/>
</dbReference>
<keyword evidence="3" id="KW-0812">Transmembrane</keyword>
<feature type="region of interest" description="Disordered" evidence="7">
    <location>
        <begin position="1349"/>
        <end position="1760"/>
    </location>
</feature>
<feature type="region of interest" description="Disordered" evidence="7">
    <location>
        <begin position="1"/>
        <end position="20"/>
    </location>
</feature>
<feature type="domain" description="TMEM131L fifth Ig-like" evidence="10">
    <location>
        <begin position="1220"/>
        <end position="1286"/>
    </location>
</feature>
<feature type="compositionally biased region" description="Low complexity" evidence="7">
    <location>
        <begin position="1898"/>
        <end position="1910"/>
    </location>
</feature>
<keyword evidence="6" id="KW-0472">Membrane</keyword>
<evidence type="ECO:0000256" key="1">
    <source>
        <dbReference type="ARBA" id="ARBA00004479"/>
    </source>
</evidence>
<feature type="compositionally biased region" description="Basic and acidic residues" evidence="7">
    <location>
        <begin position="2132"/>
        <end position="2145"/>
    </location>
</feature>
<proteinExistence type="inferred from homology"/>
<evidence type="ECO:0000256" key="2">
    <source>
        <dbReference type="ARBA" id="ARBA00006682"/>
    </source>
</evidence>
<dbReference type="GO" id="GO:0016020">
    <property type="term" value="C:membrane"/>
    <property type="evidence" value="ECO:0000318"/>
    <property type="project" value="GO_Central"/>
</dbReference>
<feature type="compositionally biased region" description="Basic and acidic residues" evidence="7">
    <location>
        <begin position="1"/>
        <end position="12"/>
    </location>
</feature>
<dbReference type="Pfam" id="PF24501">
    <property type="entry name" value="Ig_TMEM131L_5"/>
    <property type="match status" value="1"/>
</dbReference>
<dbReference type="InterPro" id="IPR022113">
    <property type="entry name" value="TMEM131L_N"/>
</dbReference>
<dbReference type="Pfam" id="PF24495">
    <property type="entry name" value="Ig_TMEM131_2"/>
    <property type="match status" value="1"/>
</dbReference>
<evidence type="ECO:0000259" key="8">
    <source>
        <dbReference type="Pfam" id="PF12371"/>
    </source>
</evidence>
<feature type="region of interest" description="Disordered" evidence="7">
    <location>
        <begin position="1775"/>
        <end position="1914"/>
    </location>
</feature>
<feature type="domain" description="TMEM131 second Ig-like" evidence="9">
    <location>
        <begin position="347"/>
        <end position="435"/>
    </location>
</feature>
<evidence type="ECO:0000259" key="9">
    <source>
        <dbReference type="Pfam" id="PF24495"/>
    </source>
</evidence>
<dbReference type="EMBL" id="DF236988">
    <property type="protein sequence ID" value="GAQ79817.1"/>
    <property type="molecule type" value="Genomic_DNA"/>
</dbReference>
<feature type="compositionally biased region" description="Low complexity" evidence="7">
    <location>
        <begin position="1679"/>
        <end position="1693"/>
    </location>
</feature>
<keyword evidence="5" id="KW-1133">Transmembrane helix</keyword>
<gene>
    <name evidence="11" type="ORF">KFL_000390050</name>
</gene>
<feature type="compositionally biased region" description="Basic and acidic residues" evidence="7">
    <location>
        <begin position="1462"/>
        <end position="1478"/>
    </location>
</feature>
<name>A0A1Y1HTF1_KLENI</name>
<dbReference type="Pfam" id="PF12371">
    <property type="entry name" value="TMEM131_like_N"/>
    <property type="match status" value="1"/>
</dbReference>
<dbReference type="OrthoDB" id="168404at2759"/>
<evidence type="ECO:0000256" key="6">
    <source>
        <dbReference type="ARBA" id="ARBA00023136"/>
    </source>
</evidence>
<keyword evidence="12" id="KW-1185">Reference proteome</keyword>
<dbReference type="InterPro" id="IPR056311">
    <property type="entry name" value="TMEM131_Ig_2"/>
</dbReference>
<dbReference type="InterPro" id="IPR039877">
    <property type="entry name" value="TMEM131-like"/>
</dbReference>
<feature type="compositionally biased region" description="Polar residues" evidence="7">
    <location>
        <begin position="1745"/>
        <end position="1757"/>
    </location>
</feature>
<feature type="compositionally biased region" description="Low complexity" evidence="7">
    <location>
        <begin position="1581"/>
        <end position="1592"/>
    </location>
</feature>
<dbReference type="InterPro" id="IPR055437">
    <property type="entry name" value="TMEM131L_Ig_5"/>
</dbReference>
<organism evidence="11 12">
    <name type="scientific">Klebsormidium nitens</name>
    <name type="common">Green alga</name>
    <name type="synonym">Ulothrix nitens</name>
    <dbReference type="NCBI Taxonomy" id="105231"/>
    <lineage>
        <taxon>Eukaryota</taxon>
        <taxon>Viridiplantae</taxon>
        <taxon>Streptophyta</taxon>
        <taxon>Klebsormidiophyceae</taxon>
        <taxon>Klebsormidiales</taxon>
        <taxon>Klebsormidiaceae</taxon>
        <taxon>Klebsormidium</taxon>
    </lineage>
</organism>
<feature type="compositionally biased region" description="Pro residues" evidence="7">
    <location>
        <begin position="1726"/>
        <end position="1738"/>
    </location>
</feature>
<comment type="similarity">
    <text evidence="2">Belongs to the TMEM131 family.</text>
</comment>
<evidence type="ECO:0000256" key="4">
    <source>
        <dbReference type="ARBA" id="ARBA00022729"/>
    </source>
</evidence>
<feature type="compositionally biased region" description="Polar residues" evidence="7">
    <location>
        <begin position="1888"/>
        <end position="1897"/>
    </location>
</feature>
<feature type="compositionally biased region" description="Polar residues" evidence="7">
    <location>
        <begin position="1979"/>
        <end position="1989"/>
    </location>
</feature>
<feature type="compositionally biased region" description="Basic and acidic residues" evidence="7">
    <location>
        <begin position="2016"/>
        <end position="2025"/>
    </location>
</feature>
<evidence type="ECO:0000313" key="12">
    <source>
        <dbReference type="Proteomes" id="UP000054558"/>
    </source>
</evidence>
<feature type="region of interest" description="Disordered" evidence="7">
    <location>
        <begin position="1962"/>
        <end position="2057"/>
    </location>
</feature>
<evidence type="ECO:0000256" key="7">
    <source>
        <dbReference type="SAM" id="MobiDB-lite"/>
    </source>
</evidence>
<dbReference type="PANTHER" id="PTHR22050">
    <property type="entry name" value="RW1 PROTEIN HOMOLOG"/>
    <property type="match status" value="1"/>
</dbReference>
<evidence type="ECO:0000259" key="10">
    <source>
        <dbReference type="Pfam" id="PF24501"/>
    </source>
</evidence>
<sequence length="2145" mass="225307">MTSRELERKGEHSAQMSQKDAQIRLFGTSAKEQACPEGMTMAPMAALLVFVVLAASFALSTDAESCTRSACPLVSRSSVASAWSATQLQSKGLQGVYGEHDGFAPGERRCMRLVGGKIERCSRPEPSGRQVQREDSLGEGGDDSQTSGGEAWGRKRGGTWKGSRTVRKSGGVGKEGCMMRAVMTAVGAVMLSPWGGSGRHLLLAPRVQAGAFLLAGLTSLPAASGLESGDALLRKEELKAPSVSIQPPFLDWQEVYICEPAAISVEIINTSEDSPVTLFSVSTDNQQFFPSAFREVTVPPGASVNISLTFLPVKSGSAEATLLVQSSAGGFLIQMHGWGVPSHLQAAPVTGKRVLVGKSFTHSLVLRNPYAELLRVTEVFTSDDFLQLTLPQKGGKGVQGGTAGLWEVPPGEAKPVIEIEFQSAGPGKHSGLVHVAYGIVNGTIEGTLVIPVEVEVVHGGLFTHASEFDFGTLTVLGERRELPIVVTNLGEKPVDVFDIYLEPGNDGVSISGFEWEKGVVVPPGAEQVVAQVSFSGAGGSESGSQEPPWASGLVVLNSNASVGAGAHIEIPYWARAIYGSLGYEPVNTSFLVSSDGSGSGADWKGKAVVQEIQLVNNFPVPVAFYSAAIPGDPNFEIVWLSSGHVAAPGGPGPRVTLTFRPTRPDLDYSTSLLVATNVTTLRVPIRIHVGKLQFFTVPRGRQLLVEVHDRPEEIFVGKKVDFGVVPPGGMQRQLFVVVNPTPEPIHIVAVAHPAPLTLLYVADPQPAALFLTVMPPGLKGLGYLWDHGGGRDNFLEQAPSLSSVQDRLLREPLTQNPFALPSGHLVTVGLAMVPPATEGRFADEITFTTGGGGKLTVPFAYEVLSGGLTITVEPAEIRAFPGKVQEAVIIAENSFDRELLISSLESEDAGFFSSAYRQYLQVGVPTEVGVVDIDLEQATGTYLAGIRYKQWRNKGGCKGHNCRAVTPAQLEGELEEVKMFAGVTTSVWGPQVSALLSLTTDLVKDYPIPINVTPIVPSLVPGEDGDSGAYKSGDVVYEFTKIQVGTVAYETIDVSNPFDEPLEVEIVLGVREPPPKGKGEAEESYLDGKITECGMEVKAAGGASFALEADAVVHAVLAPREEKLFGPIALRPTKRGVESHASLFLHNNLTLLEEIELIAAGGSGVLAFVDGVTPLKELRLELNGSYLGFERVRDGRGWALPPGGKMTWPAVASRTVKAHNAGDVRLEVLSLQMGPASGCQGSGFSVIPCRPFVLGPGEARDVTFSYRPDFKAALRRQELRVTTSAGDVSVALVGRVPKQLLPLCLEAVPRWAIPAAYLWAAGAVFCAVTFAYGTFLWRDLSAKRADRLRKERVGQSRSAISEKAPGDGATHPQQNGSFPRSSSGGSQAPVPKSGSKSSLAEEKGGAESPQSGTPPKYEEDGEEGWIEIVPSRGQDKQGKKGGGKAKKGGELAKGFEVVRVIGTDKEQQKGKPQEEKAGAKTAGKGDGNGAKAKKGARSQVAPEPLPESAPVALQVPEVTDSTPPTEAPPASPTTAAPGRKKKKKQPTEAANSAPPPASEDKSSPPGTPTASNPQGSPLHKSAAGSSSRGGLSMFARTSVPGGGEKSGHLRKGSQGSESGDPPQPHSPAAAARTRPHRTDVITVDSTTGVVKQSVKLRTVKDSNGMMRRRNSGGGHERTSSNTSSGRSSPAGSGNYAGILDDMDVAGKGWSGGESPLHPVGGSSPQHPVPRPGFPPASPPFHLRKTQSPATGLPSSASPPHRSLYKLPSFVDIPNDSVVERGPGEVAPQTGAWSRARTMPPERTRDPFSLETIGSRSLHPPRKASPQVNTYDIWGTHFGPIGSRPPGAAGLDESLSPRGIPPDQDGDLSSLFAQSAFGANPIRPPGSQAPGSNRSQAYPSLSPVSSPRSVPGGTNPFSSAFPGFSVFASQAPPTANASFSDSVWSRAPAASAANVPFGALSQVARSPPASTFPDAPSTIFGRSSLANSTPRAADPATLFRESSPSLYANPPLTRNQHSRDLKENLEPRGGSFGGGSGYRGSAYGSPPERASAFSAYSKPFEPSSGSVFGARALPPSSLWGPDGIEAPLVSPRRQGLGGEAFRRAPGRELGATSLDAGRPLQEGSDPHTGATGHNHDGRGHKLEKLE</sequence>
<dbReference type="OMA" id="CFPGKLC"/>
<protein>
    <submittedName>
        <fullName evidence="11">Uncharacterized protein</fullName>
    </submittedName>
</protein>
<dbReference type="Gene3D" id="2.60.40.10">
    <property type="entry name" value="Immunoglobulins"/>
    <property type="match status" value="1"/>
</dbReference>
<feature type="compositionally biased region" description="Polar residues" evidence="7">
    <location>
        <begin position="1371"/>
        <end position="1386"/>
    </location>
</feature>
<dbReference type="Proteomes" id="UP000054558">
    <property type="component" value="Unassembled WGS sequence"/>
</dbReference>
<evidence type="ECO:0000313" key="11">
    <source>
        <dbReference type="EMBL" id="GAQ79817.1"/>
    </source>
</evidence>
<feature type="region of interest" description="Disordered" evidence="7">
    <location>
        <begin position="2083"/>
        <end position="2145"/>
    </location>
</feature>